<dbReference type="InterPro" id="IPR027417">
    <property type="entry name" value="P-loop_NTPase"/>
</dbReference>
<dbReference type="PROSITE" id="PS51456">
    <property type="entry name" value="MYOSIN_MOTOR"/>
    <property type="match status" value="1"/>
</dbReference>
<keyword evidence="1" id="KW-0518">Myosin</keyword>
<dbReference type="GO" id="GO:0016459">
    <property type="term" value="C:myosin complex"/>
    <property type="evidence" value="ECO:0007669"/>
    <property type="project" value="UniProtKB-KW"/>
</dbReference>
<dbReference type="Gene3D" id="6.20.240.20">
    <property type="match status" value="1"/>
</dbReference>
<evidence type="ECO:0000259" key="2">
    <source>
        <dbReference type="PROSITE" id="PS51456"/>
    </source>
</evidence>
<keyword evidence="1" id="KW-0009">Actin-binding</keyword>
<reference evidence="3" key="1">
    <citation type="submission" date="2020-11" db="EMBL/GenBank/DDBJ databases">
        <authorList>
            <person name="Tran Van P."/>
        </authorList>
    </citation>
    <scope>NUCLEOTIDE SEQUENCE</scope>
</reference>
<dbReference type="GO" id="GO:0003774">
    <property type="term" value="F:cytoskeletal motor activity"/>
    <property type="evidence" value="ECO:0007669"/>
    <property type="project" value="InterPro"/>
</dbReference>
<sequence>MKIVRIQLLKKLRQNTQTTEEQENDDNETPKDDISKLFVSMKGPSISSTLGSSVVGMDGTQSLRRASSIRRTFTTGTAGIKRKSLSLQVKFTIDGLIETLRRTKLKFIHCFLPHHNAGLTDLHNSVLKNNSSTLNADDLLINLPLVRSQLRGAQILDAVRLHKQGFPKFLPLSEFRRRFLLLAPPDGRPTSPILDERKAVEEILHGMELDLTSYRVGMSQGFERYSSAPLNSSATLGRYRWGSVPKEALRWTLLLRVSSIIHGVPNAPPHKPCPGRTSIQP</sequence>
<dbReference type="AlphaFoldDB" id="A0A7R9IC26"/>
<organism evidence="3">
    <name type="scientific">Timema tahoe</name>
    <dbReference type="NCBI Taxonomy" id="61484"/>
    <lineage>
        <taxon>Eukaryota</taxon>
        <taxon>Metazoa</taxon>
        <taxon>Ecdysozoa</taxon>
        <taxon>Arthropoda</taxon>
        <taxon>Hexapoda</taxon>
        <taxon>Insecta</taxon>
        <taxon>Pterygota</taxon>
        <taxon>Neoptera</taxon>
        <taxon>Polyneoptera</taxon>
        <taxon>Phasmatodea</taxon>
        <taxon>Timematodea</taxon>
        <taxon>Timematoidea</taxon>
        <taxon>Timematidae</taxon>
        <taxon>Timema</taxon>
    </lineage>
</organism>
<dbReference type="GO" id="GO:0003779">
    <property type="term" value="F:actin binding"/>
    <property type="evidence" value="ECO:0007669"/>
    <property type="project" value="UniProtKB-KW"/>
</dbReference>
<evidence type="ECO:0000313" key="3">
    <source>
        <dbReference type="EMBL" id="CAD7453159.1"/>
    </source>
</evidence>
<dbReference type="Pfam" id="PF00063">
    <property type="entry name" value="Myosin_head"/>
    <property type="match status" value="1"/>
</dbReference>
<comment type="similarity">
    <text evidence="1">Belongs to the TRAFAC class myosin-kinesin ATPase superfamily. Myosin family.</text>
</comment>
<protein>
    <recommendedName>
        <fullName evidence="2">Myosin motor domain-containing protein</fullName>
    </recommendedName>
</protein>
<dbReference type="SUPFAM" id="SSF52540">
    <property type="entry name" value="P-loop containing nucleoside triphosphate hydrolases"/>
    <property type="match status" value="1"/>
</dbReference>
<accession>A0A7R9IC26</accession>
<dbReference type="InterPro" id="IPR001609">
    <property type="entry name" value="Myosin_head_motor_dom-like"/>
</dbReference>
<keyword evidence="1" id="KW-0505">Motor protein</keyword>
<proteinExistence type="inferred from homology"/>
<name>A0A7R9IC26_9NEOP</name>
<gene>
    <name evidence="3" type="ORF">TTEB3V08_LOCUS1309</name>
</gene>
<evidence type="ECO:0000256" key="1">
    <source>
        <dbReference type="PROSITE-ProRule" id="PRU00782"/>
    </source>
</evidence>
<comment type="caution">
    <text evidence="1">Lacks conserved residue(s) required for the propagation of feature annotation.</text>
</comment>
<dbReference type="GO" id="GO:0005524">
    <property type="term" value="F:ATP binding"/>
    <property type="evidence" value="ECO:0007669"/>
    <property type="project" value="InterPro"/>
</dbReference>
<feature type="domain" description="Myosin motor" evidence="2">
    <location>
        <begin position="1"/>
        <end position="236"/>
    </location>
</feature>
<dbReference type="EMBL" id="OE000269">
    <property type="protein sequence ID" value="CAD7453159.1"/>
    <property type="molecule type" value="Genomic_DNA"/>
</dbReference>